<name>A0A8K0CWI8_IGNLU</name>
<sequence length="113" mass="12901">MDVHTGVDGCAFNGGVLRQTRLYEKLTSGGLNLPPSSVLPDTNTLAPHVLFRRVTWRHLQENPLLGLNQNNQREHTEEGKAVRNTFTEFCRYIHPPRPFLCRYFASPEINNVL</sequence>
<gene>
    <name evidence="1" type="ORF">ILUMI_14461</name>
</gene>
<proteinExistence type="predicted"/>
<evidence type="ECO:0000313" key="1">
    <source>
        <dbReference type="EMBL" id="KAF2891712.1"/>
    </source>
</evidence>
<dbReference type="EMBL" id="VTPC01024732">
    <property type="protein sequence ID" value="KAF2891712.1"/>
    <property type="molecule type" value="Genomic_DNA"/>
</dbReference>
<comment type="caution">
    <text evidence="1">The sequence shown here is derived from an EMBL/GenBank/DDBJ whole genome shotgun (WGS) entry which is preliminary data.</text>
</comment>
<accession>A0A8K0CWI8</accession>
<reference evidence="1" key="1">
    <citation type="submission" date="2019-08" db="EMBL/GenBank/DDBJ databases">
        <title>The genome of the North American firefly Photinus pyralis.</title>
        <authorList>
            <consortium name="Photinus pyralis genome working group"/>
            <person name="Fallon T.R."/>
            <person name="Sander Lower S.E."/>
            <person name="Weng J.-K."/>
        </authorList>
    </citation>
    <scope>NUCLEOTIDE SEQUENCE</scope>
    <source>
        <strain evidence="1">TRF0915ILg1</strain>
        <tissue evidence="1">Whole body</tissue>
    </source>
</reference>
<evidence type="ECO:0000313" key="2">
    <source>
        <dbReference type="Proteomes" id="UP000801492"/>
    </source>
</evidence>
<organism evidence="1 2">
    <name type="scientific">Ignelater luminosus</name>
    <name type="common">Cucubano</name>
    <name type="synonym">Pyrophorus luminosus</name>
    <dbReference type="NCBI Taxonomy" id="2038154"/>
    <lineage>
        <taxon>Eukaryota</taxon>
        <taxon>Metazoa</taxon>
        <taxon>Ecdysozoa</taxon>
        <taxon>Arthropoda</taxon>
        <taxon>Hexapoda</taxon>
        <taxon>Insecta</taxon>
        <taxon>Pterygota</taxon>
        <taxon>Neoptera</taxon>
        <taxon>Endopterygota</taxon>
        <taxon>Coleoptera</taxon>
        <taxon>Polyphaga</taxon>
        <taxon>Elateriformia</taxon>
        <taxon>Elateroidea</taxon>
        <taxon>Elateridae</taxon>
        <taxon>Agrypninae</taxon>
        <taxon>Pyrophorini</taxon>
        <taxon>Ignelater</taxon>
    </lineage>
</organism>
<keyword evidence="2" id="KW-1185">Reference proteome</keyword>
<protein>
    <submittedName>
        <fullName evidence="1">Uncharacterized protein</fullName>
    </submittedName>
</protein>
<dbReference type="Proteomes" id="UP000801492">
    <property type="component" value="Unassembled WGS sequence"/>
</dbReference>
<dbReference type="AlphaFoldDB" id="A0A8K0CWI8"/>